<organism evidence="2 3">
    <name type="scientific">Collybiopsis luxurians FD-317 M1</name>
    <dbReference type="NCBI Taxonomy" id="944289"/>
    <lineage>
        <taxon>Eukaryota</taxon>
        <taxon>Fungi</taxon>
        <taxon>Dikarya</taxon>
        <taxon>Basidiomycota</taxon>
        <taxon>Agaricomycotina</taxon>
        <taxon>Agaricomycetes</taxon>
        <taxon>Agaricomycetidae</taxon>
        <taxon>Agaricales</taxon>
        <taxon>Marasmiineae</taxon>
        <taxon>Omphalotaceae</taxon>
        <taxon>Collybiopsis</taxon>
        <taxon>Collybiopsis luxurians</taxon>
    </lineage>
</organism>
<dbReference type="EMBL" id="KN834768">
    <property type="protein sequence ID" value="KIK62339.1"/>
    <property type="molecule type" value="Genomic_DNA"/>
</dbReference>
<name>A0A0D0CI48_9AGAR</name>
<evidence type="ECO:0000256" key="1">
    <source>
        <dbReference type="SAM" id="MobiDB-lite"/>
    </source>
</evidence>
<protein>
    <submittedName>
        <fullName evidence="2">Uncharacterized protein</fullName>
    </submittedName>
</protein>
<reference evidence="2 3" key="1">
    <citation type="submission" date="2014-04" db="EMBL/GenBank/DDBJ databases">
        <title>Evolutionary Origins and Diversification of the Mycorrhizal Mutualists.</title>
        <authorList>
            <consortium name="DOE Joint Genome Institute"/>
            <consortium name="Mycorrhizal Genomics Consortium"/>
            <person name="Kohler A."/>
            <person name="Kuo A."/>
            <person name="Nagy L.G."/>
            <person name="Floudas D."/>
            <person name="Copeland A."/>
            <person name="Barry K.W."/>
            <person name="Cichocki N."/>
            <person name="Veneault-Fourrey C."/>
            <person name="LaButti K."/>
            <person name="Lindquist E.A."/>
            <person name="Lipzen A."/>
            <person name="Lundell T."/>
            <person name="Morin E."/>
            <person name="Murat C."/>
            <person name="Riley R."/>
            <person name="Ohm R."/>
            <person name="Sun H."/>
            <person name="Tunlid A."/>
            <person name="Henrissat B."/>
            <person name="Grigoriev I.V."/>
            <person name="Hibbett D.S."/>
            <person name="Martin F."/>
        </authorList>
    </citation>
    <scope>NUCLEOTIDE SEQUENCE [LARGE SCALE GENOMIC DNA]</scope>
    <source>
        <strain evidence="2 3">FD-317 M1</strain>
    </source>
</reference>
<evidence type="ECO:0000313" key="3">
    <source>
        <dbReference type="Proteomes" id="UP000053593"/>
    </source>
</evidence>
<sequence>MESDEALQHTPFYGIFYVNQNYEDAIQPWVALIDNQELQFGQAEHKGAGRADANFARGNQYQNVPAHRSGQGNQTNPNRPSAGRDQQEYRSNYLWEQGNEEDAH</sequence>
<dbReference type="HOGENOM" id="CLU_2250455_0_0_1"/>
<accession>A0A0D0CI48</accession>
<feature type="region of interest" description="Disordered" evidence="1">
    <location>
        <begin position="43"/>
        <end position="104"/>
    </location>
</feature>
<proteinExistence type="predicted"/>
<keyword evidence="3" id="KW-1185">Reference proteome</keyword>
<feature type="compositionally biased region" description="Polar residues" evidence="1">
    <location>
        <begin position="70"/>
        <end position="79"/>
    </location>
</feature>
<evidence type="ECO:0000313" key="2">
    <source>
        <dbReference type="EMBL" id="KIK62339.1"/>
    </source>
</evidence>
<dbReference type="Proteomes" id="UP000053593">
    <property type="component" value="Unassembled WGS sequence"/>
</dbReference>
<dbReference type="AlphaFoldDB" id="A0A0D0CI48"/>
<gene>
    <name evidence="2" type="ORF">GYMLUDRAFT_58482</name>
</gene>